<dbReference type="AlphaFoldDB" id="A0AAW0FQV5"/>
<dbReference type="EMBL" id="JASBNA010000040">
    <property type="protein sequence ID" value="KAK7681662.1"/>
    <property type="molecule type" value="Genomic_DNA"/>
</dbReference>
<evidence type="ECO:0000313" key="1">
    <source>
        <dbReference type="EMBL" id="KAK7681662.1"/>
    </source>
</evidence>
<accession>A0AAW0FQV5</accession>
<evidence type="ECO:0000313" key="2">
    <source>
        <dbReference type="Proteomes" id="UP001385951"/>
    </source>
</evidence>
<comment type="caution">
    <text evidence="1">The sequence shown here is derived from an EMBL/GenBank/DDBJ whole genome shotgun (WGS) entry which is preliminary data.</text>
</comment>
<name>A0AAW0FQV5_9APHY</name>
<keyword evidence="2" id="KW-1185">Reference proteome</keyword>
<sequence length="107" mass="12085">MGSSLTSIQWSGSIDFSGALRKSKQENEYRVKIYEKNSTGLIFRKPDRPNDPPMIFENKTRTILSLRTRKKRRTHDIPDSRFLAIHAALAGILHMSGIVSARSAISL</sequence>
<organism evidence="1 2">
    <name type="scientific">Cerrena zonata</name>
    <dbReference type="NCBI Taxonomy" id="2478898"/>
    <lineage>
        <taxon>Eukaryota</taxon>
        <taxon>Fungi</taxon>
        <taxon>Dikarya</taxon>
        <taxon>Basidiomycota</taxon>
        <taxon>Agaricomycotina</taxon>
        <taxon>Agaricomycetes</taxon>
        <taxon>Polyporales</taxon>
        <taxon>Cerrenaceae</taxon>
        <taxon>Cerrena</taxon>
    </lineage>
</organism>
<gene>
    <name evidence="1" type="ORF">QCA50_015396</name>
</gene>
<dbReference type="Proteomes" id="UP001385951">
    <property type="component" value="Unassembled WGS sequence"/>
</dbReference>
<reference evidence="1 2" key="1">
    <citation type="submission" date="2022-09" db="EMBL/GenBank/DDBJ databases">
        <authorList>
            <person name="Palmer J.M."/>
        </authorList>
    </citation>
    <scope>NUCLEOTIDE SEQUENCE [LARGE SCALE GENOMIC DNA]</scope>
    <source>
        <strain evidence="1 2">DSM 7382</strain>
    </source>
</reference>
<protein>
    <submittedName>
        <fullName evidence="1">Uncharacterized protein</fullName>
    </submittedName>
</protein>
<proteinExistence type="predicted"/>